<keyword evidence="4" id="KW-0256">Endoplasmic reticulum</keyword>
<dbReference type="Proteomes" id="UP000784294">
    <property type="component" value="Unassembled WGS sequence"/>
</dbReference>
<comment type="similarity">
    <text evidence="2">Belongs to the selenoprotein M/F family.</text>
</comment>
<comment type="caution">
    <text evidence="9">The sequence shown here is derived from an EMBL/GenBank/DDBJ whole genome shotgun (WGS) entry which is preliminary data.</text>
</comment>
<dbReference type="GO" id="GO:0016491">
    <property type="term" value="F:oxidoreductase activity"/>
    <property type="evidence" value="ECO:0007669"/>
    <property type="project" value="TreeGrafter"/>
</dbReference>
<name>A0A3S5FBK3_9PLAT</name>
<dbReference type="Gene3D" id="3.40.30.50">
    <property type="entry name" value="Sep15/SelM thioredoxin-like domain, active-site redox motif"/>
    <property type="match status" value="1"/>
</dbReference>
<gene>
    <name evidence="9" type="ORF">PXEA_LOCUS159</name>
</gene>
<dbReference type="PANTHER" id="PTHR13077:SF6">
    <property type="entry name" value="SELENOPROTEIN F"/>
    <property type="match status" value="1"/>
</dbReference>
<feature type="domain" description="Selenoprotein F/M" evidence="8">
    <location>
        <begin position="73"/>
        <end position="131"/>
    </location>
</feature>
<dbReference type="EMBL" id="CAAALY010000299">
    <property type="protein sequence ID" value="VEL06719.1"/>
    <property type="molecule type" value="Genomic_DNA"/>
</dbReference>
<dbReference type="InterPro" id="IPR038219">
    <property type="entry name" value="Sep15/SelM_sf"/>
</dbReference>
<proteinExistence type="inferred from homology"/>
<dbReference type="InterPro" id="IPR014912">
    <property type="entry name" value="Sep15_SelM_dom"/>
</dbReference>
<dbReference type="OrthoDB" id="6262918at2759"/>
<feature type="signal peptide" evidence="7">
    <location>
        <begin position="1"/>
        <end position="15"/>
    </location>
</feature>
<keyword evidence="5" id="KW-0712">Selenocysteine</keyword>
<evidence type="ECO:0000259" key="8">
    <source>
        <dbReference type="Pfam" id="PF08806"/>
    </source>
</evidence>
<evidence type="ECO:0000256" key="5">
    <source>
        <dbReference type="ARBA" id="ARBA00022933"/>
    </source>
</evidence>
<evidence type="ECO:0000313" key="9">
    <source>
        <dbReference type="EMBL" id="VEL06719.1"/>
    </source>
</evidence>
<dbReference type="Pfam" id="PF08806">
    <property type="entry name" value="Sep15_SelM"/>
    <property type="match status" value="1"/>
</dbReference>
<evidence type="ECO:0000313" key="10">
    <source>
        <dbReference type="Proteomes" id="UP000784294"/>
    </source>
</evidence>
<evidence type="ECO:0000256" key="7">
    <source>
        <dbReference type="SAM" id="SignalP"/>
    </source>
</evidence>
<accession>A0A3S5FBK3</accession>
<dbReference type="InterPro" id="IPR036249">
    <property type="entry name" value="Thioredoxin-like_sf"/>
</dbReference>
<evidence type="ECO:0000256" key="6">
    <source>
        <dbReference type="ARBA" id="ARBA00040775"/>
    </source>
</evidence>
<reference evidence="9" key="1">
    <citation type="submission" date="2018-11" db="EMBL/GenBank/DDBJ databases">
        <authorList>
            <consortium name="Pathogen Informatics"/>
        </authorList>
    </citation>
    <scope>NUCLEOTIDE SEQUENCE</scope>
</reference>
<dbReference type="GO" id="GO:0005788">
    <property type="term" value="C:endoplasmic reticulum lumen"/>
    <property type="evidence" value="ECO:0007669"/>
    <property type="project" value="UniProtKB-SubCell"/>
</dbReference>
<dbReference type="InterPro" id="IPR039992">
    <property type="entry name" value="Sep15_SelM"/>
</dbReference>
<dbReference type="PANTHER" id="PTHR13077">
    <property type="entry name" value="SELENOPROTEIN F"/>
    <property type="match status" value="1"/>
</dbReference>
<evidence type="ECO:0000256" key="4">
    <source>
        <dbReference type="ARBA" id="ARBA00022824"/>
    </source>
</evidence>
<organism evidence="9 10">
    <name type="scientific">Protopolystoma xenopodis</name>
    <dbReference type="NCBI Taxonomy" id="117903"/>
    <lineage>
        <taxon>Eukaryota</taxon>
        <taxon>Metazoa</taxon>
        <taxon>Spiralia</taxon>
        <taxon>Lophotrochozoa</taxon>
        <taxon>Platyhelminthes</taxon>
        <taxon>Monogenea</taxon>
        <taxon>Polyopisthocotylea</taxon>
        <taxon>Polystomatidea</taxon>
        <taxon>Polystomatidae</taxon>
        <taxon>Protopolystoma</taxon>
    </lineage>
</organism>
<dbReference type="SUPFAM" id="SSF52833">
    <property type="entry name" value="Thioredoxin-like"/>
    <property type="match status" value="1"/>
</dbReference>
<dbReference type="AlphaFoldDB" id="A0A3S5FBK3"/>
<evidence type="ECO:0000256" key="3">
    <source>
        <dbReference type="ARBA" id="ARBA00022729"/>
    </source>
</evidence>
<comment type="subcellular location">
    <subcellularLocation>
        <location evidence="1">Endoplasmic reticulum lumen</location>
    </subcellularLocation>
</comment>
<feature type="chain" id="PRO_5018768435" description="Selenoprotein F" evidence="7">
    <location>
        <begin position="16"/>
        <end position="132"/>
    </location>
</feature>
<evidence type="ECO:0000256" key="1">
    <source>
        <dbReference type="ARBA" id="ARBA00004319"/>
    </source>
</evidence>
<sequence length="132" mass="15033">MWVFLLFYLQVSSSALDHEACRASGYSNQLSCSTCIELKKYRLAVLQESCFSCCKDDSSDFILQKFPYAEVTVCSFVLHPVADRFPNLDVNYKPGSKPTISLLDSSKVVKETFSMEGWDFDTIVEFLRDRLA</sequence>
<protein>
    <recommendedName>
        <fullName evidence="6">Selenoprotein F</fullName>
    </recommendedName>
</protein>
<keyword evidence="3 7" id="KW-0732">Signal</keyword>
<evidence type="ECO:0000256" key="2">
    <source>
        <dbReference type="ARBA" id="ARBA00005742"/>
    </source>
</evidence>
<keyword evidence="10" id="KW-1185">Reference proteome</keyword>